<feature type="compositionally biased region" description="Pro residues" evidence="1">
    <location>
        <begin position="148"/>
        <end position="157"/>
    </location>
</feature>
<dbReference type="OrthoDB" id="5399119at2759"/>
<evidence type="ECO:0000256" key="1">
    <source>
        <dbReference type="SAM" id="MobiDB-lite"/>
    </source>
</evidence>
<feature type="region of interest" description="Disordered" evidence="1">
    <location>
        <begin position="145"/>
        <end position="179"/>
    </location>
</feature>
<gene>
    <name evidence="2" type="ORF">P167DRAFT_321963</name>
</gene>
<evidence type="ECO:0000313" key="3">
    <source>
        <dbReference type="Proteomes" id="UP000277580"/>
    </source>
</evidence>
<accession>A0A3N4KFH5</accession>
<feature type="region of interest" description="Disordered" evidence="1">
    <location>
        <begin position="79"/>
        <end position="117"/>
    </location>
</feature>
<protein>
    <submittedName>
        <fullName evidence="2">Uncharacterized protein</fullName>
    </submittedName>
</protein>
<feature type="region of interest" description="Disordered" evidence="1">
    <location>
        <begin position="1"/>
        <end position="22"/>
    </location>
</feature>
<dbReference type="EMBL" id="ML119154">
    <property type="protein sequence ID" value="RPB09237.1"/>
    <property type="molecule type" value="Genomic_DNA"/>
</dbReference>
<name>A0A3N4KFH5_9PEZI</name>
<dbReference type="InParanoid" id="A0A3N4KFH5"/>
<proteinExistence type="predicted"/>
<keyword evidence="3" id="KW-1185">Reference proteome</keyword>
<dbReference type="AlphaFoldDB" id="A0A3N4KFH5"/>
<organism evidence="2 3">
    <name type="scientific">Morchella conica CCBAS932</name>
    <dbReference type="NCBI Taxonomy" id="1392247"/>
    <lineage>
        <taxon>Eukaryota</taxon>
        <taxon>Fungi</taxon>
        <taxon>Dikarya</taxon>
        <taxon>Ascomycota</taxon>
        <taxon>Pezizomycotina</taxon>
        <taxon>Pezizomycetes</taxon>
        <taxon>Pezizales</taxon>
        <taxon>Morchellaceae</taxon>
        <taxon>Morchella</taxon>
    </lineage>
</organism>
<feature type="compositionally biased region" description="Acidic residues" evidence="1">
    <location>
        <begin position="79"/>
        <end position="88"/>
    </location>
</feature>
<sequence>MPRAPRPRAAKASGPASTGYTPTQISRHISAYFSATPPAAWSLEAFTAHCRTHAHFAAKKTPAMVNYWLTELKNILSAEEGEEGEGENEGQRERDRERRERARAVQEEWKGRGRKKHPRYTATNSIVVHGDIINSSVANIAGTLPAPAASPAPPVEPEPVAEPAAEPAAEPEPDTDDDRLPTLIPTDITTPGTFLSRFPAMTHKARITAVKTLEDTLHTHLQQAPASSVLLTHGIIDRDDAEAAALFTTAEMRAISALAPRPPEQDAAFEYACARYTGGRGDAEWYRVVSETPPRPAGVRYERGVNFNATYVNHAVGAILGNMEHLAETCSFAPEPNEGWFDANIWAPLIDYCFKDLHGVSLSRKEIMSRAAPHFRFDGVLLQHQSGQGAREYGAIEVGRNTLGTKRHTDKLKLVHILHAMLHRLAAEVGGRWEVARGLETVGVHCVGSSVQILRMGFVSRNVCLLRTGPVHPVPSRFEDMEDVFPAMRAVVAAKLVIKRSIEIVKGYEHEGWADDI</sequence>
<dbReference type="Proteomes" id="UP000277580">
    <property type="component" value="Unassembled WGS sequence"/>
</dbReference>
<feature type="compositionally biased region" description="Basic and acidic residues" evidence="1">
    <location>
        <begin position="89"/>
        <end position="111"/>
    </location>
</feature>
<reference evidence="2 3" key="1">
    <citation type="journal article" date="2018" name="Nat. Ecol. Evol.">
        <title>Pezizomycetes genomes reveal the molecular basis of ectomycorrhizal truffle lifestyle.</title>
        <authorList>
            <person name="Murat C."/>
            <person name="Payen T."/>
            <person name="Noel B."/>
            <person name="Kuo A."/>
            <person name="Morin E."/>
            <person name="Chen J."/>
            <person name="Kohler A."/>
            <person name="Krizsan K."/>
            <person name="Balestrini R."/>
            <person name="Da Silva C."/>
            <person name="Montanini B."/>
            <person name="Hainaut M."/>
            <person name="Levati E."/>
            <person name="Barry K.W."/>
            <person name="Belfiori B."/>
            <person name="Cichocki N."/>
            <person name="Clum A."/>
            <person name="Dockter R.B."/>
            <person name="Fauchery L."/>
            <person name="Guy J."/>
            <person name="Iotti M."/>
            <person name="Le Tacon F."/>
            <person name="Lindquist E.A."/>
            <person name="Lipzen A."/>
            <person name="Malagnac F."/>
            <person name="Mello A."/>
            <person name="Molinier V."/>
            <person name="Miyauchi S."/>
            <person name="Poulain J."/>
            <person name="Riccioni C."/>
            <person name="Rubini A."/>
            <person name="Sitrit Y."/>
            <person name="Splivallo R."/>
            <person name="Traeger S."/>
            <person name="Wang M."/>
            <person name="Zifcakova L."/>
            <person name="Wipf D."/>
            <person name="Zambonelli A."/>
            <person name="Paolocci F."/>
            <person name="Nowrousian M."/>
            <person name="Ottonello S."/>
            <person name="Baldrian P."/>
            <person name="Spatafora J.W."/>
            <person name="Henrissat B."/>
            <person name="Nagy L.G."/>
            <person name="Aury J.M."/>
            <person name="Wincker P."/>
            <person name="Grigoriev I.V."/>
            <person name="Bonfante P."/>
            <person name="Martin F.M."/>
        </authorList>
    </citation>
    <scope>NUCLEOTIDE SEQUENCE [LARGE SCALE GENOMIC DNA]</scope>
    <source>
        <strain evidence="2 3">CCBAS932</strain>
    </source>
</reference>
<evidence type="ECO:0000313" key="2">
    <source>
        <dbReference type="EMBL" id="RPB09237.1"/>
    </source>
</evidence>